<evidence type="ECO:0000256" key="6">
    <source>
        <dbReference type="ARBA" id="ARBA00022490"/>
    </source>
</evidence>
<dbReference type="PANTHER" id="PTHR16399">
    <property type="entry name" value="GASDERMIN"/>
    <property type="match status" value="1"/>
</dbReference>
<evidence type="ECO:0000256" key="7">
    <source>
        <dbReference type="ARBA" id="ARBA00022590"/>
    </source>
</evidence>
<dbReference type="HOGENOM" id="CLU_058837_0_0_1"/>
<evidence type="ECO:0000256" key="11">
    <source>
        <dbReference type="ARBA" id="ARBA00023288"/>
    </source>
</evidence>
<dbReference type="Proteomes" id="UP000007646">
    <property type="component" value="Unassembled WGS sequence"/>
</dbReference>
<evidence type="ECO:0000256" key="2">
    <source>
        <dbReference type="ARBA" id="ARBA00004651"/>
    </source>
</evidence>
<evidence type="ECO:0000256" key="5">
    <source>
        <dbReference type="ARBA" id="ARBA00022475"/>
    </source>
</evidence>
<keyword evidence="4" id="KW-1134">Transmembrane beta strand</keyword>
<dbReference type="InterPro" id="IPR040460">
    <property type="entry name" value="Gasdermin_pore"/>
</dbReference>
<feature type="domain" description="Gasdermin pore forming" evidence="12">
    <location>
        <begin position="5"/>
        <end position="237"/>
    </location>
</feature>
<reference evidence="14 15" key="1">
    <citation type="submission" date="2009-06" db="EMBL/GenBank/DDBJ databases">
        <title>The Genome Sequence of Loxodonta africana (African elephant).</title>
        <authorList>
            <person name="Di Palma F."/>
            <person name="Heiman D."/>
            <person name="Young S."/>
            <person name="Johnson J."/>
            <person name="Lander E.S."/>
            <person name="Lindblad-Toh K."/>
        </authorList>
    </citation>
    <scope>NUCLEOTIDE SEQUENCE [LARGE SCALE GENOMIC DNA]</scope>
    <source>
        <strain evidence="14 15">Isolate ISIS603380</strain>
    </source>
</reference>
<dbReference type="InterPro" id="IPR007677">
    <property type="entry name" value="Gasdermin"/>
</dbReference>
<dbReference type="Ensembl" id="ENSLAFT00000001558.3">
    <property type="protein sequence ID" value="ENSLAFP00000001297.3"/>
    <property type="gene ID" value="ENSLAFG00000001556.3"/>
</dbReference>
<feature type="domain" description="Gasdermin PUB" evidence="13">
    <location>
        <begin position="262"/>
        <end position="379"/>
    </location>
</feature>
<keyword evidence="7" id="KW-1210">Necrosis</keyword>
<dbReference type="InterPro" id="IPR041263">
    <property type="entry name" value="Gasdermin_PUB"/>
</dbReference>
<evidence type="ECO:0000256" key="3">
    <source>
        <dbReference type="ARBA" id="ARBA00009279"/>
    </source>
</evidence>
<dbReference type="GO" id="GO:0001786">
    <property type="term" value="F:phosphatidylserine binding"/>
    <property type="evidence" value="ECO:0007669"/>
    <property type="project" value="TreeGrafter"/>
</dbReference>
<dbReference type="GO" id="GO:0005546">
    <property type="term" value="F:phosphatidylinositol-4,5-bisphosphate binding"/>
    <property type="evidence" value="ECO:0007669"/>
    <property type="project" value="TreeGrafter"/>
</dbReference>
<evidence type="ECO:0000256" key="9">
    <source>
        <dbReference type="ARBA" id="ARBA00023136"/>
    </source>
</evidence>
<keyword evidence="10" id="KW-0564">Palmitate</keyword>
<dbReference type="GO" id="GO:0005737">
    <property type="term" value="C:cytoplasm"/>
    <property type="evidence" value="ECO:0007669"/>
    <property type="project" value="UniProtKB-SubCell"/>
</dbReference>
<comment type="subcellular location">
    <subcellularLocation>
        <location evidence="2">Cell membrane</location>
        <topology evidence="2">Multi-pass membrane protein</topology>
    </subcellularLocation>
    <subcellularLocation>
        <location evidence="1">Cytoplasm</location>
    </subcellularLocation>
</comment>
<dbReference type="STRING" id="9785.ENSLAFP00000001297"/>
<dbReference type="GO" id="GO:0005886">
    <property type="term" value="C:plasma membrane"/>
    <property type="evidence" value="ECO:0007669"/>
    <property type="project" value="UniProtKB-SubCell"/>
</dbReference>
<dbReference type="GO" id="GO:0070273">
    <property type="term" value="F:phosphatidylinositol-4-phosphate binding"/>
    <property type="evidence" value="ECO:0007669"/>
    <property type="project" value="TreeGrafter"/>
</dbReference>
<comment type="similarity">
    <text evidence="3">Belongs to the gasdermin family.</text>
</comment>
<dbReference type="InParanoid" id="G3SNS3"/>
<keyword evidence="6" id="KW-0963">Cytoplasm</keyword>
<evidence type="ECO:0000259" key="12">
    <source>
        <dbReference type="Pfam" id="PF04598"/>
    </source>
</evidence>
<keyword evidence="5" id="KW-1003">Cell membrane</keyword>
<organism evidence="14 15">
    <name type="scientific">Loxodonta africana</name>
    <name type="common">African elephant</name>
    <dbReference type="NCBI Taxonomy" id="9785"/>
    <lineage>
        <taxon>Eukaryota</taxon>
        <taxon>Metazoa</taxon>
        <taxon>Chordata</taxon>
        <taxon>Craniata</taxon>
        <taxon>Vertebrata</taxon>
        <taxon>Euteleostomi</taxon>
        <taxon>Mammalia</taxon>
        <taxon>Eutheria</taxon>
        <taxon>Afrotheria</taxon>
        <taxon>Proboscidea</taxon>
        <taxon>Elephantidae</taxon>
        <taxon>Loxodonta</taxon>
    </lineage>
</organism>
<keyword evidence="15" id="KW-1185">Reference proteome</keyword>
<protein>
    <submittedName>
        <fullName evidence="14">Uncharacterized protein</fullName>
    </submittedName>
</protein>
<evidence type="ECO:0000256" key="10">
    <source>
        <dbReference type="ARBA" id="ARBA00023139"/>
    </source>
</evidence>
<name>G3SNS3_LOXAF</name>
<dbReference type="eggNOG" id="ENOG502TDKS">
    <property type="taxonomic scope" value="Eukaryota"/>
</dbReference>
<evidence type="ECO:0000259" key="13">
    <source>
        <dbReference type="Pfam" id="PF17708"/>
    </source>
</evidence>
<dbReference type="GeneTree" id="ENSGT00950000183140"/>
<dbReference type="AlphaFoldDB" id="G3SNS3"/>
<dbReference type="Pfam" id="PF04598">
    <property type="entry name" value="Gasdermin"/>
    <property type="match status" value="1"/>
</dbReference>
<proteinExistence type="inferred from homology"/>
<dbReference type="OMA" id="FHCFYLV"/>
<dbReference type="Pfam" id="PF17708">
    <property type="entry name" value="Gasdermin_C"/>
    <property type="match status" value="1"/>
</dbReference>
<dbReference type="GO" id="GO:0012501">
    <property type="term" value="P:programmed cell death"/>
    <property type="evidence" value="ECO:0007669"/>
    <property type="project" value="UniProtKB-KW"/>
</dbReference>
<evidence type="ECO:0000313" key="15">
    <source>
        <dbReference type="Proteomes" id="UP000007646"/>
    </source>
</evidence>
<dbReference type="GO" id="GO:0042742">
    <property type="term" value="P:defense response to bacterium"/>
    <property type="evidence" value="ECO:0007669"/>
    <property type="project" value="TreeGrafter"/>
</dbReference>
<evidence type="ECO:0000313" key="14">
    <source>
        <dbReference type="Ensembl" id="ENSLAFP00000001297.3"/>
    </source>
</evidence>
<dbReference type="PANTHER" id="PTHR16399:SF20">
    <property type="entry name" value="GASDERMIN-B"/>
    <property type="match status" value="1"/>
</dbReference>
<reference evidence="14" key="3">
    <citation type="submission" date="2025-09" db="UniProtKB">
        <authorList>
            <consortium name="Ensembl"/>
        </authorList>
    </citation>
    <scope>IDENTIFICATION</scope>
    <source>
        <strain evidence="14">Isolate ISIS603380</strain>
    </source>
</reference>
<dbReference type="FunCoup" id="G3SNS3">
    <property type="interactions" value="2"/>
</dbReference>
<keyword evidence="11" id="KW-0449">Lipoprotein</keyword>
<keyword evidence="8" id="KW-0812">Transmembrane</keyword>
<dbReference type="GO" id="GO:0070269">
    <property type="term" value="P:pyroptotic inflammatory response"/>
    <property type="evidence" value="ECO:0007669"/>
    <property type="project" value="TreeGrafter"/>
</dbReference>
<evidence type="ECO:0000256" key="4">
    <source>
        <dbReference type="ARBA" id="ARBA00022452"/>
    </source>
</evidence>
<evidence type="ECO:0000256" key="8">
    <source>
        <dbReference type="ARBA" id="ARBA00022692"/>
    </source>
</evidence>
<sequence length="381" mass="43766">MPSIFEEITKTVVRELDSGGNTIAVRSAIDADRFHCFYLVREKQSFFGSRYCKTDLTLKDILESENGERPIDEVDSVSPVMEDLIPAQREFSVKLPKTITSRGMAGWSQGTQGQEIKILVNRIPQQYLDSLVDRKLKKKLPRIFELVQARGEHLYLVTEALVTVNEETLRRERQFEFNSWMDWNIFGFAYKGSINHQTSVTIPSQRVLGYRIMRLPFPNPEKRNGLDICFSDETKSFPEAELQAQGLQLSLKAASVSSNLEDFRNMKEKVQDLRRSLQDLTKQERTDVLSCFSKFQGNDGHLQDLEERVRAQMELVLISLISLPQVSEVLVSEARADAIQALLDALMELSEEYQQFVFEALEKGMLPQLVEEVESTLEKKW</sequence>
<keyword evidence="9" id="KW-0472">Membrane</keyword>
<accession>G3SNS3</accession>
<evidence type="ECO:0000256" key="1">
    <source>
        <dbReference type="ARBA" id="ARBA00004496"/>
    </source>
</evidence>
<reference evidence="14" key="2">
    <citation type="submission" date="2025-08" db="UniProtKB">
        <authorList>
            <consortium name="Ensembl"/>
        </authorList>
    </citation>
    <scope>IDENTIFICATION</scope>
    <source>
        <strain evidence="14">Isolate ISIS603380</strain>
    </source>
</reference>